<dbReference type="KEGG" id="chg:AXF12_07440"/>
<keyword evidence="1" id="KW-1133">Transmembrane helix</keyword>
<evidence type="ECO:0008006" key="6">
    <source>
        <dbReference type="Google" id="ProtNLM"/>
    </source>
</evidence>
<dbReference type="Proteomes" id="UP000065822">
    <property type="component" value="Chromosome"/>
</dbReference>
<dbReference type="AlphaFoldDB" id="A0AAX2GWD0"/>
<evidence type="ECO:0000313" key="4">
    <source>
        <dbReference type="Proteomes" id="UP000065822"/>
    </source>
</evidence>
<keyword evidence="4" id="KW-1185">Reference proteome</keyword>
<gene>
    <name evidence="2" type="ORF">AXF12_07440</name>
    <name evidence="3" type="ORF">SAMEA44541418_00211</name>
</gene>
<dbReference type="EMBL" id="CP014227">
    <property type="protein sequence ID" value="AMD85356.1"/>
    <property type="molecule type" value="Genomic_DNA"/>
</dbReference>
<reference evidence="3 5" key="2">
    <citation type="submission" date="2017-06" db="EMBL/GenBank/DDBJ databases">
        <authorList>
            <consortium name="Pathogen Informatics"/>
        </authorList>
    </citation>
    <scope>NUCLEOTIDE SEQUENCE [LARGE SCALE GENOMIC DNA]</scope>
    <source>
        <strain evidence="3 5">NCTC12947</strain>
    </source>
</reference>
<evidence type="ECO:0000256" key="1">
    <source>
        <dbReference type="SAM" id="Phobius"/>
    </source>
</evidence>
<keyword evidence="1" id="KW-0472">Membrane</keyword>
<dbReference type="Proteomes" id="UP000215539">
    <property type="component" value="Chromosome 1"/>
</dbReference>
<evidence type="ECO:0000313" key="2">
    <source>
        <dbReference type="EMBL" id="AMD85356.1"/>
    </source>
</evidence>
<dbReference type="EMBL" id="LT906449">
    <property type="protein sequence ID" value="SNV02650.1"/>
    <property type="molecule type" value="Genomic_DNA"/>
</dbReference>
<keyword evidence="1" id="KW-0812">Transmembrane</keyword>
<feature type="transmembrane region" description="Helical" evidence="1">
    <location>
        <begin position="29"/>
        <end position="48"/>
    </location>
</feature>
<evidence type="ECO:0000313" key="3">
    <source>
        <dbReference type="EMBL" id="SNV02650.1"/>
    </source>
</evidence>
<feature type="transmembrane region" description="Helical" evidence="1">
    <location>
        <begin position="7"/>
        <end position="23"/>
    </location>
</feature>
<protein>
    <recommendedName>
        <fullName evidence="6">Tetratrico peptide repeat group 5 domain-containing protein</fullName>
    </recommendedName>
</protein>
<dbReference type="Gene3D" id="1.25.40.10">
    <property type="entry name" value="Tetratricopeptide repeat domain"/>
    <property type="match status" value="1"/>
</dbReference>
<dbReference type="SUPFAM" id="SSF81901">
    <property type="entry name" value="HCP-like"/>
    <property type="match status" value="1"/>
</dbReference>
<evidence type="ECO:0000313" key="5">
    <source>
        <dbReference type="Proteomes" id="UP000215539"/>
    </source>
</evidence>
<accession>A0AAX2GWD0</accession>
<organism evidence="3 5">
    <name type="scientific">Capnocytophaga haemolytica</name>
    <dbReference type="NCBI Taxonomy" id="45243"/>
    <lineage>
        <taxon>Bacteria</taxon>
        <taxon>Pseudomonadati</taxon>
        <taxon>Bacteroidota</taxon>
        <taxon>Flavobacteriia</taxon>
        <taxon>Flavobacteriales</taxon>
        <taxon>Flavobacteriaceae</taxon>
        <taxon>Capnocytophaga</taxon>
    </lineage>
</organism>
<proteinExistence type="predicted"/>
<reference evidence="2 4" key="1">
    <citation type="submission" date="2016-02" db="EMBL/GenBank/DDBJ databases">
        <authorList>
            <person name="Holder M.E."/>
            <person name="Ajami N.J."/>
            <person name="Petrosino J.F."/>
        </authorList>
    </citation>
    <scope>NUCLEOTIDE SEQUENCE [LARGE SCALE GENOMIC DNA]</scope>
    <source>
        <strain evidence="2 4">CCUG 32990</strain>
    </source>
</reference>
<name>A0AAX2GWD0_9FLAO</name>
<sequence length="174" mass="20764">MKYLQNKYVKLVVAGLIILWAVYQFTERNIWNGIALIFLSLVPIFLYFRNEYILLTFLRLRKQDFVGMEKWLGRIKDPKTALIRKQQGYYNYMYGVIYSQKNLTQAEKYFRKALQLGLSMDFDLAMVKLSLAGIMMQKRKKREAQELLSDAKKLDKQKMLTDQIKMLQQQLKKI</sequence>
<dbReference type="InterPro" id="IPR011990">
    <property type="entry name" value="TPR-like_helical_dom_sf"/>
</dbReference>
<dbReference type="RefSeq" id="WP_066429818.1">
    <property type="nucleotide sequence ID" value="NZ_CP014227.1"/>
</dbReference>